<reference evidence="3" key="1">
    <citation type="submission" date="2016-05" db="EMBL/GenBank/DDBJ databases">
        <title>Comparative genomics of biotechnologically important yeasts.</title>
        <authorList>
            <consortium name="DOE Joint Genome Institute"/>
            <person name="Riley R."/>
            <person name="Haridas S."/>
            <person name="Wolfe K.H."/>
            <person name="Lopes M.R."/>
            <person name="Hittinger C.T."/>
            <person name="Goker M."/>
            <person name="Salamov A."/>
            <person name="Wisecaver J."/>
            <person name="Long T.M."/>
            <person name="Aerts A.L."/>
            <person name="Barry K."/>
            <person name="Choi C."/>
            <person name="Clum A."/>
            <person name="Coughlan A.Y."/>
            <person name="Deshpande S."/>
            <person name="Douglass A.P."/>
            <person name="Hanson S.J."/>
            <person name="Klenk H.-P."/>
            <person name="Labutti K."/>
            <person name="Lapidus A."/>
            <person name="Lindquist E."/>
            <person name="Lipzen A."/>
            <person name="Meier-Kolthoff J.P."/>
            <person name="Ohm R.A."/>
            <person name="Otillar R.P."/>
            <person name="Pangilinan J."/>
            <person name="Peng Y."/>
            <person name="Rokas A."/>
            <person name="Rosa C.A."/>
            <person name="Scheuner C."/>
            <person name="Sibirny A.A."/>
            <person name="Slot J.C."/>
            <person name="Stielow J.B."/>
            <person name="Sun H."/>
            <person name="Kurtzman C.P."/>
            <person name="Blackwell M."/>
            <person name="Grigoriev I.V."/>
            <person name="Jeffries T.W."/>
        </authorList>
    </citation>
    <scope>NUCLEOTIDE SEQUENCE [LARGE SCALE GENOMIC DNA]</scope>
    <source>
        <strain evidence="3">DSM 1968</strain>
    </source>
</reference>
<protein>
    <submittedName>
        <fullName evidence="2">Uncharacterized protein</fullName>
    </submittedName>
</protein>
<evidence type="ECO:0000313" key="3">
    <source>
        <dbReference type="Proteomes" id="UP000095038"/>
    </source>
</evidence>
<evidence type="ECO:0000313" key="2">
    <source>
        <dbReference type="EMBL" id="ODV62135.1"/>
    </source>
</evidence>
<gene>
    <name evidence="2" type="ORF">ASCRUDRAFT_69816</name>
</gene>
<evidence type="ECO:0000256" key="1">
    <source>
        <dbReference type="SAM" id="MobiDB-lite"/>
    </source>
</evidence>
<dbReference type="OrthoDB" id="3366990at2759"/>
<organism evidence="2 3">
    <name type="scientific">Ascoidea rubescens DSM 1968</name>
    <dbReference type="NCBI Taxonomy" id="1344418"/>
    <lineage>
        <taxon>Eukaryota</taxon>
        <taxon>Fungi</taxon>
        <taxon>Dikarya</taxon>
        <taxon>Ascomycota</taxon>
        <taxon>Saccharomycotina</taxon>
        <taxon>Saccharomycetes</taxon>
        <taxon>Ascoideaceae</taxon>
        <taxon>Ascoidea</taxon>
    </lineage>
</organism>
<keyword evidence="3" id="KW-1185">Reference proteome</keyword>
<dbReference type="AlphaFoldDB" id="A0A1D2VKL9"/>
<dbReference type="RefSeq" id="XP_020048442.1">
    <property type="nucleotide sequence ID" value="XM_020191716.1"/>
</dbReference>
<dbReference type="Proteomes" id="UP000095038">
    <property type="component" value="Unassembled WGS sequence"/>
</dbReference>
<accession>A0A1D2VKL9</accession>
<dbReference type="EMBL" id="KV454478">
    <property type="protein sequence ID" value="ODV62135.1"/>
    <property type="molecule type" value="Genomic_DNA"/>
</dbReference>
<feature type="region of interest" description="Disordered" evidence="1">
    <location>
        <begin position="92"/>
        <end position="123"/>
    </location>
</feature>
<feature type="compositionally biased region" description="Basic and acidic residues" evidence="1">
    <location>
        <begin position="92"/>
        <end position="103"/>
    </location>
</feature>
<name>A0A1D2VKL9_9ASCO</name>
<dbReference type="InParanoid" id="A0A1D2VKL9"/>
<proteinExistence type="predicted"/>
<dbReference type="GeneID" id="30965352"/>
<feature type="region of interest" description="Disordered" evidence="1">
    <location>
        <begin position="28"/>
        <end position="62"/>
    </location>
</feature>
<sequence length="143" mass="16199">MYYLKRNQPVPVYLDKVTGDLDREDRAIRSRRKSSKLQSPLTIVKRNRKSNPPDNIPAIQVSSTGDADFTAKLIRDEINKIDSLKYHQLKETTDENELEHDASQSENLMTVEEGNLGKTSVSETSDINIDDRITAIQSNNHTG</sequence>